<evidence type="ECO:0000313" key="2">
    <source>
        <dbReference type="Proteomes" id="UP000092993"/>
    </source>
</evidence>
<keyword evidence="2" id="KW-1185">Reference proteome</keyword>
<gene>
    <name evidence="1" type="ORF">A0H81_11431</name>
</gene>
<protein>
    <submittedName>
        <fullName evidence="1">Uncharacterized protein</fullName>
    </submittedName>
</protein>
<organism evidence="1 2">
    <name type="scientific">Grifola frondosa</name>
    <name type="common">Maitake</name>
    <name type="synonym">Polyporus frondosus</name>
    <dbReference type="NCBI Taxonomy" id="5627"/>
    <lineage>
        <taxon>Eukaryota</taxon>
        <taxon>Fungi</taxon>
        <taxon>Dikarya</taxon>
        <taxon>Basidiomycota</taxon>
        <taxon>Agaricomycotina</taxon>
        <taxon>Agaricomycetes</taxon>
        <taxon>Polyporales</taxon>
        <taxon>Grifolaceae</taxon>
        <taxon>Grifola</taxon>
    </lineage>
</organism>
<accession>A0A1C7LUU8</accession>
<comment type="caution">
    <text evidence="1">The sequence shown here is derived from an EMBL/GenBank/DDBJ whole genome shotgun (WGS) entry which is preliminary data.</text>
</comment>
<proteinExistence type="predicted"/>
<dbReference type="AlphaFoldDB" id="A0A1C7LUU8"/>
<dbReference type="EMBL" id="LUGG01000020">
    <property type="protein sequence ID" value="OBZ68420.1"/>
    <property type="molecule type" value="Genomic_DNA"/>
</dbReference>
<evidence type="ECO:0000313" key="1">
    <source>
        <dbReference type="EMBL" id="OBZ68420.1"/>
    </source>
</evidence>
<name>A0A1C7LUU8_GRIFR</name>
<sequence length="75" mass="7556">MHTRVLLALQSQSQGSTASSAPFLALDDNNVHGQLATLALAGCTNSHGLHRDSLVCGSAAPLHASGSSQSGSRTS</sequence>
<dbReference type="Proteomes" id="UP000092993">
    <property type="component" value="Unassembled WGS sequence"/>
</dbReference>
<reference evidence="1 2" key="1">
    <citation type="submission" date="2016-03" db="EMBL/GenBank/DDBJ databases">
        <title>Whole genome sequencing of Grifola frondosa 9006-11.</title>
        <authorList>
            <person name="Min B."/>
            <person name="Park H."/>
            <person name="Kim J.-G."/>
            <person name="Cho H."/>
            <person name="Oh Y.-L."/>
            <person name="Kong W.-S."/>
            <person name="Choi I.-G."/>
        </authorList>
    </citation>
    <scope>NUCLEOTIDE SEQUENCE [LARGE SCALE GENOMIC DNA]</scope>
    <source>
        <strain evidence="1 2">9006-11</strain>
    </source>
</reference>